<evidence type="ECO:0000313" key="6">
    <source>
        <dbReference type="EMBL" id="GGL99100.1"/>
    </source>
</evidence>
<accession>A0A917WFJ9</accession>
<evidence type="ECO:0000313" key="7">
    <source>
        <dbReference type="Proteomes" id="UP000655208"/>
    </source>
</evidence>
<evidence type="ECO:0000256" key="3">
    <source>
        <dbReference type="PROSITE-ProRule" id="PRU01331"/>
    </source>
</evidence>
<organism evidence="6 7">
    <name type="scientific">Nakamurella endophytica</name>
    <dbReference type="NCBI Taxonomy" id="1748367"/>
    <lineage>
        <taxon>Bacteria</taxon>
        <taxon>Bacillati</taxon>
        <taxon>Actinomycetota</taxon>
        <taxon>Actinomycetes</taxon>
        <taxon>Nakamurellales</taxon>
        <taxon>Nakamurellaceae</taxon>
        <taxon>Nakamurella</taxon>
    </lineage>
</organism>
<evidence type="ECO:0000256" key="2">
    <source>
        <dbReference type="ARBA" id="ARBA00022598"/>
    </source>
</evidence>
<dbReference type="SMART" id="SM01230">
    <property type="entry name" value="Gln-synt_C"/>
    <property type="match status" value="1"/>
</dbReference>
<keyword evidence="2" id="KW-0436">Ligase</keyword>
<dbReference type="PANTHER" id="PTHR43785">
    <property type="entry name" value="GAMMA-GLUTAMYLPUTRESCINE SYNTHETASE"/>
    <property type="match status" value="1"/>
</dbReference>
<dbReference type="InterPro" id="IPR014746">
    <property type="entry name" value="Gln_synth/guanido_kin_cat_dom"/>
</dbReference>
<dbReference type="RefSeq" id="WP_188941251.1">
    <property type="nucleotide sequence ID" value="NZ_BMNA01000003.1"/>
</dbReference>
<proteinExistence type="inferred from homology"/>
<evidence type="ECO:0000256" key="4">
    <source>
        <dbReference type="RuleBase" id="RU000384"/>
    </source>
</evidence>
<comment type="caution">
    <text evidence="6">The sequence shown here is derived from an EMBL/GenBank/DDBJ whole genome shotgun (WGS) entry which is preliminary data.</text>
</comment>
<dbReference type="Pfam" id="PF00120">
    <property type="entry name" value="Gln-synt_C"/>
    <property type="match status" value="1"/>
</dbReference>
<evidence type="ECO:0000259" key="5">
    <source>
        <dbReference type="PROSITE" id="PS51987"/>
    </source>
</evidence>
<dbReference type="AlphaFoldDB" id="A0A917WFJ9"/>
<dbReference type="EMBL" id="BMNA01000003">
    <property type="protein sequence ID" value="GGL99100.1"/>
    <property type="molecule type" value="Genomic_DNA"/>
</dbReference>
<evidence type="ECO:0000256" key="1">
    <source>
        <dbReference type="ARBA" id="ARBA00009897"/>
    </source>
</evidence>
<feature type="domain" description="GS catalytic" evidence="5">
    <location>
        <begin position="107"/>
        <end position="448"/>
    </location>
</feature>
<comment type="similarity">
    <text evidence="1 3 4">Belongs to the glutamine synthetase family.</text>
</comment>
<protein>
    <submittedName>
        <fullName evidence="6">Glutamine synthetase</fullName>
    </submittedName>
</protein>
<dbReference type="SUPFAM" id="SSF55931">
    <property type="entry name" value="Glutamine synthetase/guanido kinase"/>
    <property type="match status" value="1"/>
</dbReference>
<keyword evidence="7" id="KW-1185">Reference proteome</keyword>
<dbReference type="GO" id="GO:0006542">
    <property type="term" value="P:glutamine biosynthetic process"/>
    <property type="evidence" value="ECO:0007669"/>
    <property type="project" value="InterPro"/>
</dbReference>
<dbReference type="Proteomes" id="UP000655208">
    <property type="component" value="Unassembled WGS sequence"/>
</dbReference>
<dbReference type="Gene3D" id="3.30.590.10">
    <property type="entry name" value="Glutamine synthetase/guanido kinase, catalytic domain"/>
    <property type="match status" value="1"/>
</dbReference>
<dbReference type="InterPro" id="IPR036651">
    <property type="entry name" value="Gln_synt_N_sf"/>
</dbReference>
<dbReference type="GO" id="GO:0004356">
    <property type="term" value="F:glutamine synthetase activity"/>
    <property type="evidence" value="ECO:0007669"/>
    <property type="project" value="InterPro"/>
</dbReference>
<reference evidence="6" key="2">
    <citation type="submission" date="2020-09" db="EMBL/GenBank/DDBJ databases">
        <authorList>
            <person name="Sun Q."/>
            <person name="Zhou Y."/>
        </authorList>
    </citation>
    <scope>NUCLEOTIDE SEQUENCE</scope>
    <source>
        <strain evidence="6">CGMCC 4.7308</strain>
    </source>
</reference>
<dbReference type="PROSITE" id="PS51987">
    <property type="entry name" value="GS_CATALYTIC"/>
    <property type="match status" value="1"/>
</dbReference>
<dbReference type="PANTHER" id="PTHR43785:SF12">
    <property type="entry name" value="TYPE-1 GLUTAMINE SYNTHETASE 2"/>
    <property type="match status" value="1"/>
</dbReference>
<dbReference type="InterPro" id="IPR008146">
    <property type="entry name" value="Gln_synth_cat_dom"/>
</dbReference>
<reference evidence="6" key="1">
    <citation type="journal article" date="2014" name="Int. J. Syst. Evol. Microbiol.">
        <title>Complete genome sequence of Corynebacterium casei LMG S-19264T (=DSM 44701T), isolated from a smear-ripened cheese.</title>
        <authorList>
            <consortium name="US DOE Joint Genome Institute (JGI-PGF)"/>
            <person name="Walter F."/>
            <person name="Albersmeier A."/>
            <person name="Kalinowski J."/>
            <person name="Ruckert C."/>
        </authorList>
    </citation>
    <scope>NUCLEOTIDE SEQUENCE</scope>
    <source>
        <strain evidence="6">CGMCC 4.7308</strain>
    </source>
</reference>
<gene>
    <name evidence="6" type="primary">glnA</name>
    <name evidence="6" type="ORF">GCM10011594_18880</name>
</gene>
<dbReference type="Gene3D" id="3.10.20.70">
    <property type="entry name" value="Glutamine synthetase, N-terminal domain"/>
    <property type="match status" value="1"/>
</dbReference>
<name>A0A917WFJ9_9ACTN</name>
<sequence length="448" mass="47369">MAAFRPPLVDSSRIRALAVAHLDNAGISRLKLLPQHKVSSAGSKGATMSLSVGMLFSVDDHVNSVPELDATVGDLRAVPDMSAVALLDEQRGLAWAPADIRSLDGSPHSTCQRSLLAAVDARARQAGLDFLVGFEIEFTLFTGTKAAPVLAHTGPGYGMLPFLELESWHLDLLDALAIAGVPAEQLHPEYGPGQLELSLAPRPAVRAVDDYVLARQVITRVSQAHGLLVSFAPVPVVGAIANGCHVHLSATRDGRPVFHDPGQPTGFSPEAGHLVAGVLEHLDEGVALLGGSTLSFERLRPHNWAGAYVCWGTGNREAAVRYMPGAAGFGGEQSNIEIKCVDPAANQYLAVAALMGSALDGLDRRLPLPAEVQVEPGTLGEAERAAGRVRPFPPDLGAALQLLAGSPFFAELLGPVLHSSYCAVRQHDWETFGTRPPADVAAAVRWRF</sequence>